<evidence type="ECO:0000256" key="1">
    <source>
        <dbReference type="SAM" id="MobiDB-lite"/>
    </source>
</evidence>
<dbReference type="OrthoDB" id="9813438at2"/>
<protein>
    <submittedName>
        <fullName evidence="2">Histidine kinase/DNA gyrase B/HSP90-like ATPase</fullName>
    </submittedName>
</protein>
<dbReference type="Proteomes" id="UP000232587">
    <property type="component" value="Unassembled WGS sequence"/>
</dbReference>
<keyword evidence="2" id="KW-0808">Transferase</keyword>
<proteinExistence type="predicted"/>
<comment type="caution">
    <text evidence="2">The sequence shown here is derived from an EMBL/GenBank/DDBJ whole genome shotgun (WGS) entry which is preliminary data.</text>
</comment>
<gene>
    <name evidence="2" type="ORF">B0I00_2937</name>
</gene>
<dbReference type="GO" id="GO:0016301">
    <property type="term" value="F:kinase activity"/>
    <property type="evidence" value="ECO:0007669"/>
    <property type="project" value="UniProtKB-KW"/>
</dbReference>
<dbReference type="AlphaFoldDB" id="A0A2N0H5T5"/>
<name>A0A2N0H5T5_9SPHN</name>
<dbReference type="Pfam" id="PF13589">
    <property type="entry name" value="HATPase_c_3"/>
    <property type="match status" value="1"/>
</dbReference>
<dbReference type="RefSeq" id="WP_100868112.1">
    <property type="nucleotide sequence ID" value="NZ_PHUF01000005.1"/>
</dbReference>
<feature type="region of interest" description="Disordered" evidence="1">
    <location>
        <begin position="628"/>
        <end position="649"/>
    </location>
</feature>
<feature type="compositionally biased region" description="Basic and acidic residues" evidence="1">
    <location>
        <begin position="433"/>
        <end position="451"/>
    </location>
</feature>
<feature type="compositionally biased region" description="Low complexity" evidence="1">
    <location>
        <begin position="458"/>
        <end position="471"/>
    </location>
</feature>
<dbReference type="SUPFAM" id="SSF55874">
    <property type="entry name" value="ATPase domain of HSP90 chaperone/DNA topoisomerase II/histidine kinase"/>
    <property type="match status" value="1"/>
</dbReference>
<keyword evidence="3" id="KW-1185">Reference proteome</keyword>
<feature type="region of interest" description="Disordered" evidence="1">
    <location>
        <begin position="433"/>
        <end position="479"/>
    </location>
</feature>
<keyword evidence="2" id="KW-0418">Kinase</keyword>
<dbReference type="Gene3D" id="3.30.565.10">
    <property type="entry name" value="Histidine kinase-like ATPase, C-terminal domain"/>
    <property type="match status" value="1"/>
</dbReference>
<dbReference type="InterPro" id="IPR036890">
    <property type="entry name" value="HATPase_C_sf"/>
</dbReference>
<dbReference type="EMBL" id="PHUF01000005">
    <property type="protein sequence ID" value="PKB14305.1"/>
    <property type="molecule type" value="Genomic_DNA"/>
</dbReference>
<reference evidence="2 3" key="1">
    <citation type="submission" date="2017-11" db="EMBL/GenBank/DDBJ databases">
        <title>Genomic Encyclopedia of Type Strains, Phase III (KMG-III): the genomes of soil and plant-associated and newly described type strains.</title>
        <authorList>
            <person name="Whitman W."/>
        </authorList>
    </citation>
    <scope>NUCLEOTIDE SEQUENCE [LARGE SCALE GENOMIC DNA]</scope>
    <source>
        <strain evidence="2 3">CGMCC 1.12274</strain>
    </source>
</reference>
<accession>A0A2N0H5T5</accession>
<organism evidence="2 3">
    <name type="scientific">Novosphingobium kunmingense</name>
    <dbReference type="NCBI Taxonomy" id="1211806"/>
    <lineage>
        <taxon>Bacteria</taxon>
        <taxon>Pseudomonadati</taxon>
        <taxon>Pseudomonadota</taxon>
        <taxon>Alphaproteobacteria</taxon>
        <taxon>Sphingomonadales</taxon>
        <taxon>Sphingomonadaceae</taxon>
        <taxon>Novosphingobium</taxon>
    </lineage>
</organism>
<evidence type="ECO:0000313" key="2">
    <source>
        <dbReference type="EMBL" id="PKB14305.1"/>
    </source>
</evidence>
<sequence>MSIDDTASDRLLTEVERQQKYLARLPDDYQFPLFNAAQALESQRRSGYRNTAAAAREIVDNAIEAKATRIDICFERPKQLKAHQRADTIFAMAFIDNGSGMLPKMARYALSWGSGTHFDDPGFIGKFGFGLPNASINQTRLVEVYTKTADSPTITKATLDARKVKTHGLHSIEEPVDAALPDFVQTYLDKAGLAFEHGTVVVWVDPDRLTYRTPALMKEHLLDDFGVTYRYLLDKVELHIDKTRVAAVDPLFLTDHARYFLDETKGGAKQSADYSIAVKYARDPDTGQMALTKIEDLSEIDRADPGLEAAGAIYVRVSRFPYGFAEAAPKGQKAASDANRRFEIRKTRRGMSFVRAGREIETVDVFPKSVKDQAKGLGNWPLLQSYAYHWGVEVKFDPDLDEVFGITNDKQTVRPIEDLWRLFASEKIDEQLGREQSEQRNIRKAAREKLRQAKAQRSPEPTAAESAAAAADTMTGHKPRVTERVKAEVREKFEVKVAERAKVDASSVDAARVALEAEASKRPYVIDFYDEPRGPFFKPEWLNGSQIGVIINREHPFFQTLYSPLLNLPAGGQAKQALDVLLIALARAELAVENEETANFYLTQRERKWSEFLTDAYRSLQQKLAPLDEETAEAEQQIDGDIAELEAAE</sequence>
<evidence type="ECO:0000313" key="3">
    <source>
        <dbReference type="Proteomes" id="UP000232587"/>
    </source>
</evidence>